<dbReference type="CDD" id="cd22157">
    <property type="entry name" value="F-box_AtFBW1-like"/>
    <property type="match status" value="2"/>
</dbReference>
<dbReference type="InterPro" id="IPR036047">
    <property type="entry name" value="F-box-like_dom_sf"/>
</dbReference>
<gene>
    <name evidence="2" type="ORF">Ahy_A04g018054</name>
</gene>
<feature type="domain" description="F-box" evidence="1">
    <location>
        <begin position="12"/>
        <end position="56"/>
    </location>
</feature>
<dbReference type="NCBIfam" id="TIGR01640">
    <property type="entry name" value="F_box_assoc_1"/>
    <property type="match status" value="3"/>
</dbReference>
<dbReference type="PROSITE" id="PS50181">
    <property type="entry name" value="FBOX"/>
    <property type="match status" value="4"/>
</dbReference>
<name>A0A445DCT3_ARAHY</name>
<dbReference type="EMBL" id="SDMP01000004">
    <property type="protein sequence ID" value="RYR60965.1"/>
    <property type="molecule type" value="Genomic_DNA"/>
</dbReference>
<sequence>MKRKQLGMNDILPWELIDRIFLRVPAKDLFRLRFVSKLWHSLISDRHFAESHYNFHSASSRSLFLVKDYTNACCVPLDTLFDVAAAPPTFKEVSLPSRKMPYSLFCLLGSCRGFLLLEEKPANFLVIWNPLTGSSKTISYSHIASEIQPDDAFRYGFGFDASRDDYLIVLYWHDNYYNEDVYLECFSLRTNSWIDLDAALPKPLGRWKQRKRSDLFLHGAIHWLCCSSEDYIDDDILIFDLKERSFSKISIPKQLVGCYPIYLITVEGCLALYLDDKHKTEIWVMKEYKVSSSWILMYDIPYGNNVPICMSNGSDIIALNYTLRYSKLRFVKYNVIGELLNYSPLPLSEYYYFYRSSCVYTESLLPLPGDIKDRDKKNKTGQECFEQHDRKHLNDILPRELIDRIFLRVPAKDLFRLRFVSKLWHSLISDPHFAESYYNFHSASSPSVLLVKDYTNACCVPLDTLFDVTAAAPPTFKESMERKHMGMNDILPLELIHRILLRVPAGDLFRLRFISKLWHSLISHPDFAESHYDLNSATSSHSHFFLLKNCTNAWCVQLDTLFDVAAAPTTHKKVSLPSREMPSFSCSLFRTMGSCRGFVLLDKKLDFLVIWNPLTGSSKTISYSHIKVPRYDLIRYGFGFDASRDDYLIVLSWHDDYNQHRLVCFSLRTNSWINLDASLPKYMSRWKYQLFGWFLHGAIHWLCYSRDYIDDGILIFDLKERSFSKISMPQQLVGDYPITFTLTILGGCLALYLYDHDNHKTEIWVMKEYKVPSSWILMYEIPYGNNVPICMSNGSDIIGLNYTPRYYWLRFVKYNVSGELLNYSPRPLFESDYFYRSFCVYTESLFPFPGDNKDRDKKNKTGMKMERKHMGMNDILPQELIYRILLRVPAGDLFRLRFISKLWHSLISHPDFAESHYDLNSATSSHSHFFLLKNCTNAWCVQLDTLFDVAAAPTTHKEVSLPSREMPHSLFRTIGSCRGFLLLNYQKPDLLVIWNPVTGSSKTISYSHIKVPRDDAIRYGFGFDASRDHYLIVLSWHDNSYHQHRLVCFSLRTNSWINLDAAFPKSMCRWKQQLSGFFLHGAIHWLCYSSQDYIDDGKEFLQVIYAKTTRRVSSHQSHHIRRVPSLVFE</sequence>
<dbReference type="PANTHER" id="PTHR31672">
    <property type="entry name" value="BNACNNG10540D PROTEIN"/>
    <property type="match status" value="1"/>
</dbReference>
<dbReference type="SUPFAM" id="SSF81383">
    <property type="entry name" value="F-box domain"/>
    <property type="match status" value="4"/>
</dbReference>
<dbReference type="AlphaFoldDB" id="A0A445DCT3"/>
<feature type="domain" description="F-box" evidence="1">
    <location>
        <begin position="491"/>
        <end position="535"/>
    </location>
</feature>
<accession>A0A445DCT3</accession>
<dbReference type="InterPro" id="IPR001810">
    <property type="entry name" value="F-box_dom"/>
</dbReference>
<protein>
    <recommendedName>
        <fullName evidence="1">F-box domain-containing protein</fullName>
    </recommendedName>
</protein>
<dbReference type="InterPro" id="IPR050796">
    <property type="entry name" value="SCF_F-box_component"/>
</dbReference>
<dbReference type="InterPro" id="IPR006527">
    <property type="entry name" value="F-box-assoc_dom_typ1"/>
</dbReference>
<dbReference type="InterPro" id="IPR011043">
    <property type="entry name" value="Gal_Oxase/kelch_b-propeller"/>
</dbReference>
<dbReference type="Proteomes" id="UP000289738">
    <property type="component" value="Chromosome A04"/>
</dbReference>
<evidence type="ECO:0000313" key="3">
    <source>
        <dbReference type="Proteomes" id="UP000289738"/>
    </source>
</evidence>
<dbReference type="SMART" id="SM00256">
    <property type="entry name" value="FBOX"/>
    <property type="match status" value="4"/>
</dbReference>
<proteinExistence type="predicted"/>
<dbReference type="InterPro" id="IPR017451">
    <property type="entry name" value="F-box-assoc_interact_dom"/>
</dbReference>
<dbReference type="SUPFAM" id="SSF50965">
    <property type="entry name" value="Galactose oxidase, central domain"/>
    <property type="match status" value="1"/>
</dbReference>
<organism evidence="2 3">
    <name type="scientific">Arachis hypogaea</name>
    <name type="common">Peanut</name>
    <dbReference type="NCBI Taxonomy" id="3818"/>
    <lineage>
        <taxon>Eukaryota</taxon>
        <taxon>Viridiplantae</taxon>
        <taxon>Streptophyta</taxon>
        <taxon>Embryophyta</taxon>
        <taxon>Tracheophyta</taxon>
        <taxon>Spermatophyta</taxon>
        <taxon>Magnoliopsida</taxon>
        <taxon>eudicotyledons</taxon>
        <taxon>Gunneridae</taxon>
        <taxon>Pentapetalae</taxon>
        <taxon>rosids</taxon>
        <taxon>fabids</taxon>
        <taxon>Fabales</taxon>
        <taxon>Fabaceae</taxon>
        <taxon>Papilionoideae</taxon>
        <taxon>50 kb inversion clade</taxon>
        <taxon>dalbergioids sensu lato</taxon>
        <taxon>Dalbergieae</taxon>
        <taxon>Pterocarpus clade</taxon>
        <taxon>Arachis</taxon>
    </lineage>
</organism>
<dbReference type="Pfam" id="PF07734">
    <property type="entry name" value="FBA_1"/>
    <property type="match status" value="3"/>
</dbReference>
<reference evidence="2 3" key="1">
    <citation type="submission" date="2019-01" db="EMBL/GenBank/DDBJ databases">
        <title>Sequencing of cultivated peanut Arachis hypogaea provides insights into genome evolution and oil improvement.</title>
        <authorList>
            <person name="Chen X."/>
        </authorList>
    </citation>
    <scope>NUCLEOTIDE SEQUENCE [LARGE SCALE GENOMIC DNA]</scope>
    <source>
        <strain evidence="3">cv. Fuhuasheng</strain>
        <tissue evidence="2">Leaves</tissue>
    </source>
</reference>
<dbReference type="Pfam" id="PF00646">
    <property type="entry name" value="F-box"/>
    <property type="match status" value="4"/>
</dbReference>
<keyword evidence="3" id="KW-1185">Reference proteome</keyword>
<feature type="domain" description="F-box" evidence="1">
    <location>
        <begin position="397"/>
        <end position="440"/>
    </location>
</feature>
<dbReference type="Gene3D" id="1.20.1280.50">
    <property type="match status" value="3"/>
</dbReference>
<comment type="caution">
    <text evidence="2">The sequence shown here is derived from an EMBL/GenBank/DDBJ whole genome shotgun (WGS) entry which is preliminary data.</text>
</comment>
<evidence type="ECO:0000313" key="2">
    <source>
        <dbReference type="EMBL" id="RYR60965.1"/>
    </source>
</evidence>
<dbReference type="PANTHER" id="PTHR31672:SF13">
    <property type="entry name" value="F-BOX PROTEIN CPR30-LIKE"/>
    <property type="match status" value="1"/>
</dbReference>
<evidence type="ECO:0000259" key="1">
    <source>
        <dbReference type="PROSITE" id="PS50181"/>
    </source>
</evidence>
<feature type="domain" description="F-box" evidence="1">
    <location>
        <begin position="876"/>
        <end position="920"/>
    </location>
</feature>